<keyword evidence="6 9" id="KW-0472">Membrane</keyword>
<feature type="binding site" evidence="8">
    <location>
        <position position="206"/>
    </location>
    <ligand>
        <name>Zn(2+)</name>
        <dbReference type="ChEBI" id="CHEBI:29105"/>
        <note>catalytic</note>
    </ligand>
</feature>
<dbReference type="EMBL" id="KI913977">
    <property type="protein sequence ID" value="ETV96199.1"/>
    <property type="molecule type" value="Genomic_DNA"/>
</dbReference>
<protein>
    <recommendedName>
        <fullName evidence="11">Alkaline ceramidase 3</fullName>
    </recommendedName>
</protein>
<keyword evidence="7" id="KW-0479">Metal-binding</keyword>
<evidence type="ECO:0000256" key="8">
    <source>
        <dbReference type="PIRSR" id="PIRSR608901-2"/>
    </source>
</evidence>
<comment type="similarity">
    <text evidence="2">Belongs to the alkaline ceramidase family.</text>
</comment>
<feature type="binding site" evidence="7">
    <location>
        <position position="18"/>
    </location>
    <ligand>
        <name>Ca(2+)</name>
        <dbReference type="ChEBI" id="CHEBI:29108"/>
    </ligand>
</feature>
<feature type="transmembrane region" description="Helical" evidence="9">
    <location>
        <begin position="208"/>
        <end position="227"/>
    </location>
</feature>
<dbReference type="VEuPathDB" id="FungiDB:H310_10393"/>
<dbReference type="InterPro" id="IPR044219">
    <property type="entry name" value="ACER_plant"/>
</dbReference>
<keyword evidence="4" id="KW-0378">Hydrolase</keyword>
<dbReference type="PANTHER" id="PTHR46852">
    <property type="entry name" value="ALKALINE CERAMIDASE"/>
    <property type="match status" value="1"/>
</dbReference>
<feature type="binding site" evidence="7">
    <location>
        <position position="23"/>
    </location>
    <ligand>
        <name>Ca(2+)</name>
        <dbReference type="ChEBI" id="CHEBI:29108"/>
    </ligand>
</feature>
<feature type="transmembrane region" description="Helical" evidence="9">
    <location>
        <begin position="144"/>
        <end position="164"/>
    </location>
</feature>
<feature type="binding site" evidence="7">
    <location>
        <position position="32"/>
    </location>
    <ligand>
        <name>Ca(2+)</name>
        <dbReference type="ChEBI" id="CHEBI:29108"/>
    </ligand>
</feature>
<evidence type="ECO:0000256" key="9">
    <source>
        <dbReference type="SAM" id="Phobius"/>
    </source>
</evidence>
<feature type="binding site" evidence="8">
    <location>
        <position position="210"/>
    </location>
    <ligand>
        <name>Zn(2+)</name>
        <dbReference type="ChEBI" id="CHEBI:29105"/>
        <note>catalytic</note>
    </ligand>
</feature>
<keyword evidence="3 9" id="KW-0812">Transmembrane</keyword>
<dbReference type="AlphaFoldDB" id="A0A024TQB7"/>
<dbReference type="GO" id="GO:0046872">
    <property type="term" value="F:metal ion binding"/>
    <property type="evidence" value="ECO:0007669"/>
    <property type="project" value="UniProtKB-KW"/>
</dbReference>
<feature type="transmembrane region" description="Helical" evidence="9">
    <location>
        <begin position="33"/>
        <end position="50"/>
    </location>
</feature>
<dbReference type="GO" id="GO:0098542">
    <property type="term" value="P:defense response to other organism"/>
    <property type="evidence" value="ECO:0007669"/>
    <property type="project" value="InterPro"/>
</dbReference>
<dbReference type="RefSeq" id="XP_008874991.1">
    <property type="nucleotide sequence ID" value="XM_008876769.1"/>
</dbReference>
<dbReference type="Pfam" id="PF05875">
    <property type="entry name" value="Ceramidase"/>
    <property type="match status" value="1"/>
</dbReference>
<feature type="binding site" evidence="8">
    <location>
        <position position="80"/>
    </location>
    <ligand>
        <name>Zn(2+)</name>
        <dbReference type="ChEBI" id="CHEBI:29105"/>
        <note>catalytic</note>
    </ligand>
</feature>
<sequence length="257" mass="29299">MALGRRGGYWGDVTATIDWCEPNYAVSPYIAEFYNTWSNIWFIVLGLYGLHRSVAEGFELRFHLIYANIVVVGIGSAMFHGTLTFVSQQCDETPMVWSMLLWFYILYAPLWQHNAVVDTIAEISLTIVGIAFAILHAIHRYTTAFQLLFAALVVVCLPRLRWYYSNLSDRYAKRVAVTYLAAILLGTACWLIDYHYCDAAFNLYGHVWWHVFMSINAYCGPLFMQYVRADSKGQQPSIQASPTAFLVTIVVSNKKTI</sequence>
<dbReference type="PANTHER" id="PTHR46852:SF1">
    <property type="entry name" value="ALKALINE PHYTOCERAMIDASE FAMILY PROTEIN, EXPRESSED"/>
    <property type="match status" value="1"/>
</dbReference>
<dbReference type="GO" id="GO:0006914">
    <property type="term" value="P:autophagy"/>
    <property type="evidence" value="ECO:0007669"/>
    <property type="project" value="InterPro"/>
</dbReference>
<keyword evidence="5 9" id="KW-1133">Transmembrane helix</keyword>
<feature type="binding site" evidence="7">
    <location>
        <position position="21"/>
    </location>
    <ligand>
        <name>Ca(2+)</name>
        <dbReference type="ChEBI" id="CHEBI:29108"/>
    </ligand>
</feature>
<name>A0A024TQB7_9STRA</name>
<gene>
    <name evidence="10" type="ORF">H310_10393</name>
</gene>
<evidence type="ECO:0000256" key="7">
    <source>
        <dbReference type="PIRSR" id="PIRSR608901-1"/>
    </source>
</evidence>
<dbReference type="GeneID" id="20087443"/>
<dbReference type="GO" id="GO:0009651">
    <property type="term" value="P:response to salt stress"/>
    <property type="evidence" value="ECO:0007669"/>
    <property type="project" value="InterPro"/>
</dbReference>
<evidence type="ECO:0000313" key="10">
    <source>
        <dbReference type="EMBL" id="ETV96199.1"/>
    </source>
</evidence>
<dbReference type="GO" id="GO:0016811">
    <property type="term" value="F:hydrolase activity, acting on carbon-nitrogen (but not peptide) bonds, in linear amides"/>
    <property type="evidence" value="ECO:0007669"/>
    <property type="project" value="InterPro"/>
</dbReference>
<dbReference type="OrthoDB" id="187171at2759"/>
<evidence type="ECO:0000256" key="1">
    <source>
        <dbReference type="ARBA" id="ARBA00004141"/>
    </source>
</evidence>
<feature type="binding site" evidence="7">
    <location>
        <position position="19"/>
    </location>
    <ligand>
        <name>Ca(2+)</name>
        <dbReference type="ChEBI" id="CHEBI:29108"/>
    </ligand>
</feature>
<evidence type="ECO:0000256" key="6">
    <source>
        <dbReference type="ARBA" id="ARBA00023136"/>
    </source>
</evidence>
<evidence type="ECO:0000256" key="5">
    <source>
        <dbReference type="ARBA" id="ARBA00022989"/>
    </source>
</evidence>
<proteinExistence type="inferred from homology"/>
<evidence type="ECO:0000256" key="2">
    <source>
        <dbReference type="ARBA" id="ARBA00009780"/>
    </source>
</evidence>
<organism evidence="10">
    <name type="scientific">Aphanomyces invadans</name>
    <dbReference type="NCBI Taxonomy" id="157072"/>
    <lineage>
        <taxon>Eukaryota</taxon>
        <taxon>Sar</taxon>
        <taxon>Stramenopiles</taxon>
        <taxon>Oomycota</taxon>
        <taxon>Saprolegniomycetes</taxon>
        <taxon>Saprolegniales</taxon>
        <taxon>Verrucalvaceae</taxon>
        <taxon>Aphanomyces</taxon>
    </lineage>
</organism>
<keyword evidence="8" id="KW-0862">Zinc</keyword>
<feature type="transmembrane region" description="Helical" evidence="9">
    <location>
        <begin position="119"/>
        <end position="138"/>
    </location>
</feature>
<dbReference type="GO" id="GO:0016020">
    <property type="term" value="C:membrane"/>
    <property type="evidence" value="ECO:0007669"/>
    <property type="project" value="UniProtKB-SubCell"/>
</dbReference>
<dbReference type="STRING" id="157072.A0A024TQB7"/>
<comment type="cofactor">
    <cofactor evidence="8">
        <name>Zn(2+)</name>
        <dbReference type="ChEBI" id="CHEBI:29105"/>
    </cofactor>
</comment>
<feature type="transmembrane region" description="Helical" evidence="9">
    <location>
        <begin position="95"/>
        <end position="112"/>
    </location>
</feature>
<evidence type="ECO:0008006" key="11">
    <source>
        <dbReference type="Google" id="ProtNLM"/>
    </source>
</evidence>
<feature type="transmembrane region" description="Helical" evidence="9">
    <location>
        <begin position="62"/>
        <end position="83"/>
    </location>
</feature>
<evidence type="ECO:0000256" key="4">
    <source>
        <dbReference type="ARBA" id="ARBA00022801"/>
    </source>
</evidence>
<accession>A0A024TQB7</accession>
<dbReference type="GO" id="GO:0006672">
    <property type="term" value="P:ceramide metabolic process"/>
    <property type="evidence" value="ECO:0007669"/>
    <property type="project" value="InterPro"/>
</dbReference>
<dbReference type="InterPro" id="IPR008901">
    <property type="entry name" value="ACER"/>
</dbReference>
<keyword evidence="7" id="KW-0106">Calcium</keyword>
<feature type="transmembrane region" description="Helical" evidence="9">
    <location>
        <begin position="176"/>
        <end position="196"/>
    </location>
</feature>
<comment type="subcellular location">
    <subcellularLocation>
        <location evidence="1">Membrane</location>
        <topology evidence="1">Multi-pass membrane protein</topology>
    </subcellularLocation>
</comment>
<reference evidence="10" key="1">
    <citation type="submission" date="2013-12" db="EMBL/GenBank/DDBJ databases">
        <title>The Genome Sequence of Aphanomyces invadans NJM9701.</title>
        <authorList>
            <consortium name="The Broad Institute Genomics Platform"/>
            <person name="Russ C."/>
            <person name="Tyler B."/>
            <person name="van West P."/>
            <person name="Dieguez-Uribeondo J."/>
            <person name="Young S.K."/>
            <person name="Zeng Q."/>
            <person name="Gargeya S."/>
            <person name="Fitzgerald M."/>
            <person name="Abouelleil A."/>
            <person name="Alvarado L."/>
            <person name="Chapman S.B."/>
            <person name="Gainer-Dewar J."/>
            <person name="Goldberg J."/>
            <person name="Griggs A."/>
            <person name="Gujja S."/>
            <person name="Hansen M."/>
            <person name="Howarth C."/>
            <person name="Imamovic A."/>
            <person name="Ireland A."/>
            <person name="Larimer J."/>
            <person name="McCowan C."/>
            <person name="Murphy C."/>
            <person name="Pearson M."/>
            <person name="Poon T.W."/>
            <person name="Priest M."/>
            <person name="Roberts A."/>
            <person name="Saif S."/>
            <person name="Shea T."/>
            <person name="Sykes S."/>
            <person name="Wortman J."/>
            <person name="Nusbaum C."/>
            <person name="Birren B."/>
        </authorList>
    </citation>
    <scope>NUCLEOTIDE SEQUENCE [LARGE SCALE GENOMIC DNA]</scope>
    <source>
        <strain evidence="10">NJM9701</strain>
    </source>
</reference>
<dbReference type="eggNOG" id="KOG2329">
    <property type="taxonomic scope" value="Eukaryota"/>
</dbReference>
<evidence type="ECO:0000256" key="3">
    <source>
        <dbReference type="ARBA" id="ARBA00022692"/>
    </source>
</evidence>